<dbReference type="SUPFAM" id="SSF103473">
    <property type="entry name" value="MFS general substrate transporter"/>
    <property type="match status" value="1"/>
</dbReference>
<feature type="transmembrane region" description="Helical" evidence="9">
    <location>
        <begin position="438"/>
        <end position="458"/>
    </location>
</feature>
<comment type="similarity">
    <text evidence="7">Belongs to the major facilitator superfamily. DHA1 family. Polyamines/proton antiporter (TC 2.A.1.2.16) subfamily.</text>
</comment>
<evidence type="ECO:0000256" key="2">
    <source>
        <dbReference type="ARBA" id="ARBA00022448"/>
    </source>
</evidence>
<dbReference type="PaxDb" id="3055-EDO97182"/>
<dbReference type="OrthoDB" id="532547at2759"/>
<evidence type="ECO:0000313" key="12">
    <source>
        <dbReference type="Proteomes" id="UP000006906"/>
    </source>
</evidence>
<evidence type="ECO:0000256" key="6">
    <source>
        <dbReference type="ARBA" id="ARBA00023136"/>
    </source>
</evidence>
<feature type="transmembrane region" description="Helical" evidence="9">
    <location>
        <begin position="495"/>
        <end position="517"/>
    </location>
</feature>
<evidence type="ECO:0000256" key="7">
    <source>
        <dbReference type="ARBA" id="ARBA00038459"/>
    </source>
</evidence>
<dbReference type="KEGG" id="cre:CHLRE_02g095076v5"/>
<keyword evidence="12" id="KW-1185">Reference proteome</keyword>
<keyword evidence="3" id="KW-1003">Cell membrane</keyword>
<organism evidence="11 12">
    <name type="scientific">Chlamydomonas reinhardtii</name>
    <name type="common">Chlamydomonas smithii</name>
    <dbReference type="NCBI Taxonomy" id="3055"/>
    <lineage>
        <taxon>Eukaryota</taxon>
        <taxon>Viridiplantae</taxon>
        <taxon>Chlorophyta</taxon>
        <taxon>core chlorophytes</taxon>
        <taxon>Chlorophyceae</taxon>
        <taxon>CS clade</taxon>
        <taxon>Chlamydomonadales</taxon>
        <taxon>Chlamydomonadaceae</taxon>
        <taxon>Chlamydomonas</taxon>
    </lineage>
</organism>
<dbReference type="InterPro" id="IPR020846">
    <property type="entry name" value="MFS_dom"/>
</dbReference>
<sequence>MPRVSAGESSEARTLEAAPTGALAISIPPESVVSNQSSSTTLGGPSVTNGSIAPVPWKPYREAFHTVAHTEYPGAGTEEDPFIVDWMDEDAENPMNWPSLYRWLMTLLVSVATLSVGFCSTAYAGSAGFITEDFGVSSEIVTLGISLFVLGFALGPLIWAPLSEVLGRRPLLIWTFAAVTAFNAAGAVAPTMTALAILRFFAGAIGSSPLTNAGGIIADMFQAEQRGLAMSLFAAAPFMGPVIGPIVGGFAGEALGWRWVFWLMTMFTGALTVVALALMPETYAPVLLRRRVAAVAKAAAAPAAAAAATAAATAPSSPPSPPPPAAVYRSKFDAKGVQPLPVLLATSLTRPWLLLFREPIVMLLSLYTAIVYGVLYMLFAAFPIVYQRGYGWSPGVGGLSFIGVAVGMVAAIIYTVFDNRRYVRISREHRGMAPPESRLPPSIIGSFAIPVGLFVFAFTNDPSIHWVVSIIATVPFGFGMVLTFLSIMNYLVDSYLLYAASVLAASAVLRSLFGAAFPLFTGKMYAGLGIHWASAVPAFLALACVPFPILFYKYGARIRQRCKYSAEAIAFLEARVAAAAAAAAAKAKTTGLGSGTSAGTGSGSSALSSRSGSGREGGQQGPAGAASVAPVQTA</sequence>
<feature type="compositionally biased region" description="Low complexity" evidence="8">
    <location>
        <begin position="603"/>
        <end position="612"/>
    </location>
</feature>
<dbReference type="Proteomes" id="UP000006906">
    <property type="component" value="Chromosome 2"/>
</dbReference>
<feature type="compositionally biased region" description="Low complexity" evidence="8">
    <location>
        <begin position="622"/>
        <end position="634"/>
    </location>
</feature>
<protein>
    <recommendedName>
        <fullName evidence="10">Major facilitator superfamily (MFS) profile domain-containing protein</fullName>
    </recommendedName>
</protein>
<keyword evidence="2" id="KW-0813">Transport</keyword>
<feature type="domain" description="Major facilitator superfamily (MFS) profile" evidence="10">
    <location>
        <begin position="105"/>
        <end position="561"/>
    </location>
</feature>
<feature type="transmembrane region" description="Helical" evidence="9">
    <location>
        <begin position="529"/>
        <end position="551"/>
    </location>
</feature>
<dbReference type="FunFam" id="1.20.1250.20:FF:000266">
    <property type="entry name" value="MFS multidrug transporter, putative"/>
    <property type="match status" value="1"/>
</dbReference>
<dbReference type="EMBL" id="CM008963">
    <property type="protein sequence ID" value="PNW86689.1"/>
    <property type="molecule type" value="Genomic_DNA"/>
</dbReference>
<evidence type="ECO:0000259" key="10">
    <source>
        <dbReference type="PROSITE" id="PS50850"/>
    </source>
</evidence>
<evidence type="ECO:0000313" key="11">
    <source>
        <dbReference type="EMBL" id="PNW86689.1"/>
    </source>
</evidence>
<feature type="region of interest" description="Disordered" evidence="8">
    <location>
        <begin position="590"/>
        <end position="634"/>
    </location>
</feature>
<dbReference type="InterPro" id="IPR036259">
    <property type="entry name" value="MFS_trans_sf"/>
</dbReference>
<evidence type="ECO:0000256" key="4">
    <source>
        <dbReference type="ARBA" id="ARBA00022692"/>
    </source>
</evidence>
<dbReference type="GeneID" id="5727697"/>
<feature type="transmembrane region" description="Helical" evidence="9">
    <location>
        <begin position="228"/>
        <end position="247"/>
    </location>
</feature>
<feature type="compositionally biased region" description="Gly residues" evidence="8">
    <location>
        <begin position="592"/>
        <end position="602"/>
    </location>
</feature>
<comment type="subcellular location">
    <subcellularLocation>
        <location evidence="1">Cell membrane</location>
        <topology evidence="1">Multi-pass membrane protein</topology>
    </subcellularLocation>
</comment>
<feature type="transmembrane region" description="Helical" evidence="9">
    <location>
        <begin position="464"/>
        <end position="488"/>
    </location>
</feature>
<dbReference type="GO" id="GO:0005886">
    <property type="term" value="C:plasma membrane"/>
    <property type="evidence" value="ECO:0000318"/>
    <property type="project" value="GO_Central"/>
</dbReference>
<dbReference type="OMA" id="APMSELW"/>
<keyword evidence="6 9" id="KW-0472">Membrane</keyword>
<dbReference type="STRING" id="3055.A0A2K3E1N2"/>
<evidence type="ECO:0000256" key="5">
    <source>
        <dbReference type="ARBA" id="ARBA00022989"/>
    </source>
</evidence>
<dbReference type="InParanoid" id="A0A2K3E1N2"/>
<dbReference type="CDD" id="cd17323">
    <property type="entry name" value="MFS_Tpo1_MDR_like"/>
    <property type="match status" value="1"/>
</dbReference>
<feature type="transmembrane region" description="Helical" evidence="9">
    <location>
        <begin position="171"/>
        <end position="190"/>
    </location>
</feature>
<feature type="transmembrane region" description="Helical" evidence="9">
    <location>
        <begin position="196"/>
        <end position="216"/>
    </location>
</feature>
<dbReference type="AlphaFoldDB" id="A0A2K3E1N2"/>
<evidence type="ECO:0000256" key="8">
    <source>
        <dbReference type="SAM" id="MobiDB-lite"/>
    </source>
</evidence>
<reference evidence="11 12" key="1">
    <citation type="journal article" date="2007" name="Science">
        <title>The Chlamydomonas genome reveals the evolution of key animal and plant functions.</title>
        <authorList>
            <person name="Merchant S.S."/>
            <person name="Prochnik S.E."/>
            <person name="Vallon O."/>
            <person name="Harris E.H."/>
            <person name="Karpowicz S.J."/>
            <person name="Witman G.B."/>
            <person name="Terry A."/>
            <person name="Salamov A."/>
            <person name="Fritz-Laylin L.K."/>
            <person name="Marechal-Drouard L."/>
            <person name="Marshall W.F."/>
            <person name="Qu L.H."/>
            <person name="Nelson D.R."/>
            <person name="Sanderfoot A.A."/>
            <person name="Spalding M.H."/>
            <person name="Kapitonov V.V."/>
            <person name="Ren Q."/>
            <person name="Ferris P."/>
            <person name="Lindquist E."/>
            <person name="Shapiro H."/>
            <person name="Lucas S.M."/>
            <person name="Grimwood J."/>
            <person name="Schmutz J."/>
            <person name="Cardol P."/>
            <person name="Cerutti H."/>
            <person name="Chanfreau G."/>
            <person name="Chen C.L."/>
            <person name="Cognat V."/>
            <person name="Croft M.T."/>
            <person name="Dent R."/>
            <person name="Dutcher S."/>
            <person name="Fernandez E."/>
            <person name="Fukuzawa H."/>
            <person name="Gonzalez-Ballester D."/>
            <person name="Gonzalez-Halphen D."/>
            <person name="Hallmann A."/>
            <person name="Hanikenne M."/>
            <person name="Hippler M."/>
            <person name="Inwood W."/>
            <person name="Jabbari K."/>
            <person name="Kalanon M."/>
            <person name="Kuras R."/>
            <person name="Lefebvre P.A."/>
            <person name="Lemaire S.D."/>
            <person name="Lobanov A.V."/>
            <person name="Lohr M."/>
            <person name="Manuell A."/>
            <person name="Meier I."/>
            <person name="Mets L."/>
            <person name="Mittag M."/>
            <person name="Mittelmeier T."/>
            <person name="Moroney J.V."/>
            <person name="Moseley J."/>
            <person name="Napoli C."/>
            <person name="Nedelcu A.M."/>
            <person name="Niyogi K."/>
            <person name="Novoselov S.V."/>
            <person name="Paulsen I.T."/>
            <person name="Pazour G."/>
            <person name="Purton S."/>
            <person name="Ral J.P."/>
            <person name="Riano-Pachon D.M."/>
            <person name="Riekhof W."/>
            <person name="Rymarquis L."/>
            <person name="Schroda M."/>
            <person name="Stern D."/>
            <person name="Umen J."/>
            <person name="Willows R."/>
            <person name="Wilson N."/>
            <person name="Zimmer S.L."/>
            <person name="Allmer J."/>
            <person name="Balk J."/>
            <person name="Bisova K."/>
            <person name="Chen C.J."/>
            <person name="Elias M."/>
            <person name="Gendler K."/>
            <person name="Hauser C."/>
            <person name="Lamb M.R."/>
            <person name="Ledford H."/>
            <person name="Long J.C."/>
            <person name="Minagawa J."/>
            <person name="Page M.D."/>
            <person name="Pan J."/>
            <person name="Pootakham W."/>
            <person name="Roje S."/>
            <person name="Rose A."/>
            <person name="Stahlberg E."/>
            <person name="Terauchi A.M."/>
            <person name="Yang P."/>
            <person name="Ball S."/>
            <person name="Bowler C."/>
            <person name="Dieckmann C.L."/>
            <person name="Gladyshev V.N."/>
            <person name="Green P."/>
            <person name="Jorgensen R."/>
            <person name="Mayfield S."/>
            <person name="Mueller-Roeber B."/>
            <person name="Rajamani S."/>
            <person name="Sayre R.T."/>
            <person name="Brokstein P."/>
            <person name="Dubchak I."/>
            <person name="Goodstein D."/>
            <person name="Hornick L."/>
            <person name="Huang Y.W."/>
            <person name="Jhaveri J."/>
            <person name="Luo Y."/>
            <person name="Martinez D."/>
            <person name="Ngau W.C."/>
            <person name="Otillar B."/>
            <person name="Poliakov A."/>
            <person name="Porter A."/>
            <person name="Szajkowski L."/>
            <person name="Werner G."/>
            <person name="Zhou K."/>
            <person name="Grigoriev I.V."/>
            <person name="Rokhsar D.S."/>
            <person name="Grossman A.R."/>
        </authorList>
    </citation>
    <scope>NUCLEOTIDE SEQUENCE [LARGE SCALE GENOMIC DNA]</scope>
    <source>
        <strain evidence="12">CC-503</strain>
    </source>
</reference>
<dbReference type="GO" id="GO:0055085">
    <property type="term" value="P:transmembrane transport"/>
    <property type="evidence" value="ECO:0000318"/>
    <property type="project" value="GO_Central"/>
</dbReference>
<proteinExistence type="inferred from homology"/>
<evidence type="ECO:0000256" key="1">
    <source>
        <dbReference type="ARBA" id="ARBA00004651"/>
    </source>
</evidence>
<feature type="transmembrane region" description="Helical" evidence="9">
    <location>
        <begin position="259"/>
        <end position="279"/>
    </location>
</feature>
<dbReference type="PROSITE" id="PS50850">
    <property type="entry name" value="MFS"/>
    <property type="match status" value="1"/>
</dbReference>
<keyword evidence="5 9" id="KW-1133">Transmembrane helix</keyword>
<dbReference type="PANTHER" id="PTHR23502:SF132">
    <property type="entry name" value="POLYAMINE TRANSPORTER 2-RELATED"/>
    <property type="match status" value="1"/>
</dbReference>
<accession>A0A2K3E1N2</accession>
<feature type="transmembrane region" description="Helical" evidence="9">
    <location>
        <begin position="103"/>
        <end position="125"/>
    </location>
</feature>
<dbReference type="InterPro" id="IPR011701">
    <property type="entry name" value="MFS"/>
</dbReference>
<dbReference type="ExpressionAtlas" id="A0A2K3E1N2">
    <property type="expression patterns" value="baseline and differential"/>
</dbReference>
<evidence type="ECO:0000256" key="3">
    <source>
        <dbReference type="ARBA" id="ARBA00022475"/>
    </source>
</evidence>
<feature type="transmembrane region" description="Helical" evidence="9">
    <location>
        <begin position="360"/>
        <end position="386"/>
    </location>
</feature>
<dbReference type="Gene3D" id="1.20.1250.20">
    <property type="entry name" value="MFS general substrate transporter like domains"/>
    <property type="match status" value="1"/>
</dbReference>
<dbReference type="Gramene" id="PNW86689">
    <property type="protein sequence ID" value="PNW86689"/>
    <property type="gene ID" value="CHLRE_02g095076v5"/>
</dbReference>
<feature type="transmembrane region" description="Helical" evidence="9">
    <location>
        <begin position="140"/>
        <end position="159"/>
    </location>
</feature>
<feature type="transmembrane region" description="Helical" evidence="9">
    <location>
        <begin position="398"/>
        <end position="417"/>
    </location>
</feature>
<name>A0A2K3E1N2_CHLRE</name>
<dbReference type="Pfam" id="PF07690">
    <property type="entry name" value="MFS_1"/>
    <property type="match status" value="1"/>
</dbReference>
<gene>
    <name evidence="11" type="ORF">CHLRE_02g095076v5</name>
</gene>
<dbReference type="PANTHER" id="PTHR23502">
    <property type="entry name" value="MAJOR FACILITATOR SUPERFAMILY"/>
    <property type="match status" value="1"/>
</dbReference>
<keyword evidence="4 9" id="KW-0812">Transmembrane</keyword>
<dbReference type="RefSeq" id="XP_042927177.1">
    <property type="nucleotide sequence ID" value="XM_043059545.1"/>
</dbReference>
<dbReference type="GO" id="GO:0022857">
    <property type="term" value="F:transmembrane transporter activity"/>
    <property type="evidence" value="ECO:0000318"/>
    <property type="project" value="GO_Central"/>
</dbReference>
<evidence type="ECO:0000256" key="9">
    <source>
        <dbReference type="SAM" id="Phobius"/>
    </source>
</evidence>